<reference evidence="1 2" key="1">
    <citation type="submission" date="2017-04" db="EMBL/GenBank/DDBJ databases">
        <authorList>
            <person name="Afonso C.L."/>
            <person name="Miller P.J."/>
            <person name="Scott M.A."/>
            <person name="Spackman E."/>
            <person name="Goraichik I."/>
            <person name="Dimitrov K.M."/>
            <person name="Suarez D.L."/>
            <person name="Swayne D.E."/>
        </authorList>
    </citation>
    <scope>NUCLEOTIDE SEQUENCE [LARGE SCALE GENOMIC DNA]</scope>
    <source>
        <strain evidence="1 2">DSM 3385</strain>
    </source>
</reference>
<organism evidence="1 2">
    <name type="scientific">Desulfocicer vacuolatum DSM 3385</name>
    <dbReference type="NCBI Taxonomy" id="1121400"/>
    <lineage>
        <taxon>Bacteria</taxon>
        <taxon>Pseudomonadati</taxon>
        <taxon>Thermodesulfobacteriota</taxon>
        <taxon>Desulfobacteria</taxon>
        <taxon>Desulfobacterales</taxon>
        <taxon>Desulfobacteraceae</taxon>
        <taxon>Desulfocicer</taxon>
    </lineage>
</organism>
<accession>A0A1W2CJN0</accession>
<protein>
    <submittedName>
        <fullName evidence="1">Cytidylate kinase</fullName>
    </submittedName>
</protein>
<dbReference type="GO" id="GO:0016301">
    <property type="term" value="F:kinase activity"/>
    <property type="evidence" value="ECO:0007669"/>
    <property type="project" value="UniProtKB-KW"/>
</dbReference>
<dbReference type="AlphaFoldDB" id="A0A1W2CJN0"/>
<dbReference type="SUPFAM" id="SSF52540">
    <property type="entry name" value="P-loop containing nucleoside triphosphate hydrolases"/>
    <property type="match status" value="1"/>
</dbReference>
<dbReference type="STRING" id="1121400.SAMN02746065_11275"/>
<keyword evidence="1" id="KW-0418">Kinase</keyword>
<name>A0A1W2CJN0_9BACT</name>
<sequence>MESKRRRLNQIIEEQVKQWEYEKKQLQTKAMPLRPVVSLSREPGSGGRIIAERLAKKLGFALFHQEVVHEMAKNADISVRFIETLDERRLNTLDNWIASLVDDRYLWPDQYLHHLMKVIGTIGEHGNSVVVGRGSNFILPPEVRISVRIIAPFEMRCSHVAKTFGLSEDEAGRRITKTQSARKSFIWKYFNASISDPGNYALLINTGVVSMDEAVQIIETAVQQRVKE</sequence>
<dbReference type="Proteomes" id="UP000192418">
    <property type="component" value="Unassembled WGS sequence"/>
</dbReference>
<dbReference type="OrthoDB" id="7929987at2"/>
<dbReference type="InterPro" id="IPR027417">
    <property type="entry name" value="P-loop_NTPase"/>
</dbReference>
<evidence type="ECO:0000313" key="1">
    <source>
        <dbReference type="EMBL" id="SMC85447.1"/>
    </source>
</evidence>
<proteinExistence type="predicted"/>
<dbReference type="Gene3D" id="3.40.50.300">
    <property type="entry name" value="P-loop containing nucleotide triphosphate hydrolases"/>
    <property type="match status" value="1"/>
</dbReference>
<dbReference type="Pfam" id="PF13189">
    <property type="entry name" value="Cytidylate_kin2"/>
    <property type="match status" value="1"/>
</dbReference>
<dbReference type="EMBL" id="FWXY01000012">
    <property type="protein sequence ID" value="SMC85447.1"/>
    <property type="molecule type" value="Genomic_DNA"/>
</dbReference>
<keyword evidence="2" id="KW-1185">Reference proteome</keyword>
<keyword evidence="1" id="KW-0808">Transferase</keyword>
<evidence type="ECO:0000313" key="2">
    <source>
        <dbReference type="Proteomes" id="UP000192418"/>
    </source>
</evidence>
<dbReference type="RefSeq" id="WP_084069688.1">
    <property type="nucleotide sequence ID" value="NZ_FWXY01000012.1"/>
</dbReference>
<gene>
    <name evidence="1" type="ORF">SAMN02746065_11275</name>
</gene>